<protein>
    <submittedName>
        <fullName evidence="1">Uncharacterized protein</fullName>
    </submittedName>
</protein>
<keyword evidence="2" id="KW-1185">Reference proteome</keyword>
<sequence length="50" mass="5711">MEYATINQCMLIFFSLLTVNMKAMEFITDRTNNKANTIMTSSNLISIMTV</sequence>
<accession>A0A068R2W4</accession>
<dbReference type="EMBL" id="FO704551">
    <property type="protein sequence ID" value="CDG21533.1"/>
    <property type="molecule type" value="Genomic_DNA"/>
</dbReference>
<evidence type="ECO:0000313" key="1">
    <source>
        <dbReference type="EMBL" id="CDG21533.1"/>
    </source>
</evidence>
<reference evidence="1 2" key="1">
    <citation type="submission" date="2013-07" db="EMBL/GenBank/DDBJ databases">
        <authorList>
            <person name="Genoscope - CEA"/>
        </authorList>
    </citation>
    <scope>NUCLEOTIDE SEQUENCE [LARGE SCALE GENOMIC DNA]</scope>
    <source>
        <strain evidence="1 2">G6</strain>
    </source>
</reference>
<dbReference type="HOGENOM" id="CLU_3124306_0_0_6"/>
<organism evidence="1 2">
    <name type="scientific">Xenorhabdus poinarii G6</name>
    <dbReference type="NCBI Taxonomy" id="1354304"/>
    <lineage>
        <taxon>Bacteria</taxon>
        <taxon>Pseudomonadati</taxon>
        <taxon>Pseudomonadota</taxon>
        <taxon>Gammaproteobacteria</taxon>
        <taxon>Enterobacterales</taxon>
        <taxon>Morganellaceae</taxon>
        <taxon>Xenorhabdus</taxon>
    </lineage>
</organism>
<evidence type="ECO:0000313" key="2">
    <source>
        <dbReference type="Proteomes" id="UP000032735"/>
    </source>
</evidence>
<dbReference type="KEGG" id="xpo:XPG1_1878"/>
<dbReference type="AlphaFoldDB" id="A0A068R2W4"/>
<dbReference type="Proteomes" id="UP000032735">
    <property type="component" value="Chromosome"/>
</dbReference>
<dbReference type="STRING" id="1354304.XPG1_1878"/>
<proteinExistence type="predicted"/>
<gene>
    <name evidence="1" type="ORF">XPG1_1878</name>
</gene>
<name>A0A068R2W4_9GAMM</name>